<feature type="non-terminal residue" evidence="1">
    <location>
        <position position="131"/>
    </location>
</feature>
<evidence type="ECO:0000313" key="2">
    <source>
        <dbReference type="Proteomes" id="UP000799539"/>
    </source>
</evidence>
<feature type="non-terminal residue" evidence="1">
    <location>
        <position position="1"/>
    </location>
</feature>
<evidence type="ECO:0008006" key="3">
    <source>
        <dbReference type="Google" id="ProtNLM"/>
    </source>
</evidence>
<dbReference type="EMBL" id="ML992717">
    <property type="protein sequence ID" value="KAF2206568.1"/>
    <property type="molecule type" value="Genomic_DNA"/>
</dbReference>
<dbReference type="PANTHER" id="PTHR10622">
    <property type="entry name" value="HET DOMAIN-CONTAINING PROTEIN"/>
    <property type="match status" value="1"/>
</dbReference>
<keyword evidence="2" id="KW-1185">Reference proteome</keyword>
<organism evidence="1 2">
    <name type="scientific">Cercospora zeae-maydis SCOH1-5</name>
    <dbReference type="NCBI Taxonomy" id="717836"/>
    <lineage>
        <taxon>Eukaryota</taxon>
        <taxon>Fungi</taxon>
        <taxon>Dikarya</taxon>
        <taxon>Ascomycota</taxon>
        <taxon>Pezizomycotina</taxon>
        <taxon>Dothideomycetes</taxon>
        <taxon>Dothideomycetidae</taxon>
        <taxon>Mycosphaerellales</taxon>
        <taxon>Mycosphaerellaceae</taxon>
        <taxon>Cercospora</taxon>
    </lineage>
</organism>
<reference evidence="1" key="1">
    <citation type="journal article" date="2020" name="Stud. Mycol.">
        <title>101 Dothideomycetes genomes: a test case for predicting lifestyles and emergence of pathogens.</title>
        <authorList>
            <person name="Haridas S."/>
            <person name="Albert R."/>
            <person name="Binder M."/>
            <person name="Bloem J."/>
            <person name="Labutti K."/>
            <person name="Salamov A."/>
            <person name="Andreopoulos B."/>
            <person name="Baker S."/>
            <person name="Barry K."/>
            <person name="Bills G."/>
            <person name="Bluhm B."/>
            <person name="Cannon C."/>
            <person name="Castanera R."/>
            <person name="Culley D."/>
            <person name="Daum C."/>
            <person name="Ezra D."/>
            <person name="Gonzalez J."/>
            <person name="Henrissat B."/>
            <person name="Kuo A."/>
            <person name="Liang C."/>
            <person name="Lipzen A."/>
            <person name="Lutzoni F."/>
            <person name="Magnuson J."/>
            <person name="Mondo S."/>
            <person name="Nolan M."/>
            <person name="Ohm R."/>
            <person name="Pangilinan J."/>
            <person name="Park H.-J."/>
            <person name="Ramirez L."/>
            <person name="Alfaro M."/>
            <person name="Sun H."/>
            <person name="Tritt A."/>
            <person name="Yoshinaga Y."/>
            <person name="Zwiers L.-H."/>
            <person name="Turgeon B."/>
            <person name="Goodwin S."/>
            <person name="Spatafora J."/>
            <person name="Crous P."/>
            <person name="Grigoriev I."/>
        </authorList>
    </citation>
    <scope>NUCLEOTIDE SEQUENCE</scope>
    <source>
        <strain evidence="1">SCOH1-5</strain>
    </source>
</reference>
<dbReference type="PANTHER" id="PTHR10622:SF10">
    <property type="entry name" value="HET DOMAIN-CONTAINING PROTEIN"/>
    <property type="match status" value="1"/>
</dbReference>
<sequence length="131" mass="14994">NLSDSEWFSRGWTLQELLAPPTVVFADSAWRYIGAKVTSSTPPWVRLIHSHSIMQGYVFELSKASGVPHEMLSGDVKLSSVDVETRTSWMQSRNTTRAEDRAYCLLGIFNVYWSPIYGEREHAMVRLKQEI</sequence>
<name>A0A6A6EWA7_9PEZI</name>
<dbReference type="Proteomes" id="UP000799539">
    <property type="component" value="Unassembled WGS sequence"/>
</dbReference>
<protein>
    <recommendedName>
        <fullName evidence="3">Heterokaryon incompatibility domain-containing protein</fullName>
    </recommendedName>
</protein>
<accession>A0A6A6EWA7</accession>
<gene>
    <name evidence="1" type="ORF">CERZMDRAFT_26659</name>
</gene>
<proteinExistence type="predicted"/>
<dbReference type="AlphaFoldDB" id="A0A6A6EWA7"/>
<evidence type="ECO:0000313" key="1">
    <source>
        <dbReference type="EMBL" id="KAF2206568.1"/>
    </source>
</evidence>
<dbReference type="OrthoDB" id="674604at2759"/>